<dbReference type="Pfam" id="PF17921">
    <property type="entry name" value="Integrase_H2C2"/>
    <property type="match status" value="1"/>
</dbReference>
<dbReference type="GO" id="GO:0015074">
    <property type="term" value="P:DNA integration"/>
    <property type="evidence" value="ECO:0007669"/>
    <property type="project" value="InterPro"/>
</dbReference>
<accession>A0A176VKW3</accession>
<dbReference type="Gene3D" id="3.30.420.10">
    <property type="entry name" value="Ribonuclease H-like superfamily/Ribonuclease H"/>
    <property type="match status" value="1"/>
</dbReference>
<dbReference type="Proteomes" id="UP000077202">
    <property type="component" value="Unassembled WGS sequence"/>
</dbReference>
<gene>
    <name evidence="2" type="ORF">AXG93_2085s1050</name>
</gene>
<organism evidence="2 3">
    <name type="scientific">Marchantia polymorpha subsp. ruderalis</name>
    <dbReference type="NCBI Taxonomy" id="1480154"/>
    <lineage>
        <taxon>Eukaryota</taxon>
        <taxon>Viridiplantae</taxon>
        <taxon>Streptophyta</taxon>
        <taxon>Embryophyta</taxon>
        <taxon>Marchantiophyta</taxon>
        <taxon>Marchantiopsida</taxon>
        <taxon>Marchantiidae</taxon>
        <taxon>Marchantiales</taxon>
        <taxon>Marchantiaceae</taxon>
        <taxon>Marchantia</taxon>
    </lineage>
</organism>
<name>A0A176VKW3_MARPO</name>
<feature type="domain" description="Integrase catalytic" evidence="1">
    <location>
        <begin position="132"/>
        <end position="222"/>
    </location>
</feature>
<dbReference type="Gene3D" id="1.10.340.70">
    <property type="match status" value="1"/>
</dbReference>
<evidence type="ECO:0000313" key="2">
    <source>
        <dbReference type="EMBL" id="OAE21540.1"/>
    </source>
</evidence>
<proteinExistence type="predicted"/>
<dbReference type="SUPFAM" id="SSF53098">
    <property type="entry name" value="Ribonuclease H-like"/>
    <property type="match status" value="2"/>
</dbReference>
<dbReference type="PANTHER" id="PTHR37984">
    <property type="entry name" value="PROTEIN CBG26694"/>
    <property type="match status" value="1"/>
</dbReference>
<dbReference type="InterPro" id="IPR036397">
    <property type="entry name" value="RNaseH_sf"/>
</dbReference>
<keyword evidence="3" id="KW-1185">Reference proteome</keyword>
<reference evidence="2" key="1">
    <citation type="submission" date="2016-03" db="EMBL/GenBank/DDBJ databases">
        <title>Mechanisms controlling the formation of the plant cell surface in tip-growing cells are functionally conserved among land plants.</title>
        <authorList>
            <person name="Honkanen S."/>
            <person name="Jones V.A."/>
            <person name="Morieri G."/>
            <person name="Champion C."/>
            <person name="Hetherington A.J."/>
            <person name="Kelly S."/>
            <person name="Saint-Marcoux D."/>
            <person name="Proust H."/>
            <person name="Prescott H."/>
            <person name="Dolan L."/>
        </authorList>
    </citation>
    <scope>NUCLEOTIDE SEQUENCE [LARGE SCALE GENOMIC DNA]</scope>
    <source>
        <tissue evidence="2">Whole gametophyte</tissue>
    </source>
</reference>
<dbReference type="EMBL" id="LVLJ01003405">
    <property type="protein sequence ID" value="OAE21540.1"/>
    <property type="molecule type" value="Genomic_DNA"/>
</dbReference>
<evidence type="ECO:0000313" key="3">
    <source>
        <dbReference type="Proteomes" id="UP000077202"/>
    </source>
</evidence>
<sequence>MVEAKATRKDDAATVAKFLFELIITRYGCPLELVSDRGTHFLNKEVLFKKMADKRLCRCLEESEVPRVVNAMHTKDVGGHYATRNTVTKIVNVGYWWPTMFKDVLEYIRRCDSCQRTGRPTPTTRWPLTPIMPLAPFKKWGTNFVGPIQPVTRNTRRRYNLVATDYATKMVEAEATRRDDAATVATFLFESIITRYGCPLKLVSDRGIHFLNKVIENLTQHF</sequence>
<dbReference type="InterPro" id="IPR012337">
    <property type="entry name" value="RNaseH-like_sf"/>
</dbReference>
<dbReference type="AlphaFoldDB" id="A0A176VKW3"/>
<evidence type="ECO:0000259" key="1">
    <source>
        <dbReference type="PROSITE" id="PS50994"/>
    </source>
</evidence>
<comment type="caution">
    <text evidence="2">The sequence shown here is derived from an EMBL/GenBank/DDBJ whole genome shotgun (WGS) entry which is preliminary data.</text>
</comment>
<dbReference type="InterPro" id="IPR050951">
    <property type="entry name" value="Retrovirus_Pol_polyprotein"/>
</dbReference>
<dbReference type="PROSITE" id="PS50994">
    <property type="entry name" value="INTEGRASE"/>
    <property type="match status" value="1"/>
</dbReference>
<dbReference type="InterPro" id="IPR041588">
    <property type="entry name" value="Integrase_H2C2"/>
</dbReference>
<dbReference type="InterPro" id="IPR001584">
    <property type="entry name" value="Integrase_cat-core"/>
</dbReference>
<protein>
    <recommendedName>
        <fullName evidence="1">Integrase catalytic domain-containing protein</fullName>
    </recommendedName>
</protein>
<dbReference type="GO" id="GO:0003676">
    <property type="term" value="F:nucleic acid binding"/>
    <property type="evidence" value="ECO:0007669"/>
    <property type="project" value="InterPro"/>
</dbReference>
<dbReference type="PANTHER" id="PTHR37984:SF5">
    <property type="entry name" value="PROTEIN NYNRIN-LIKE"/>
    <property type="match status" value="1"/>
</dbReference>